<evidence type="ECO:0000256" key="4">
    <source>
        <dbReference type="ARBA" id="ARBA00023239"/>
    </source>
</evidence>
<dbReference type="Gene3D" id="3.90.1590.10">
    <property type="entry name" value="glutathione-dependent formaldehyde- activating enzyme (gfa)"/>
    <property type="match status" value="1"/>
</dbReference>
<accession>H0E0A7</accession>
<dbReference type="OrthoDB" id="9786619at2"/>
<comment type="similarity">
    <text evidence="1">Belongs to the Gfa family.</text>
</comment>
<dbReference type="InterPro" id="IPR006913">
    <property type="entry name" value="CENP-V/GFA"/>
</dbReference>
<evidence type="ECO:0000313" key="6">
    <source>
        <dbReference type="EMBL" id="EHN12910.1"/>
    </source>
</evidence>
<keyword evidence="3" id="KW-0862">Zinc</keyword>
<dbReference type="PROSITE" id="PS51891">
    <property type="entry name" value="CENP_V_GFA"/>
    <property type="match status" value="1"/>
</dbReference>
<dbReference type="InterPro" id="IPR011057">
    <property type="entry name" value="Mss4-like_sf"/>
</dbReference>
<proteinExistence type="inferred from homology"/>
<dbReference type="Proteomes" id="UP000005143">
    <property type="component" value="Unassembled WGS sequence"/>
</dbReference>
<sequence>MPKMSGHCLCGNVSYTVSADPVITAICHCDTCQRQTGSAYSLVVGVPRESLAVSGSTLASFQTTTEATGTPTQRQFCSNCGSPLATLPEALPALAIIKAGTLDDRKGLAPAVEVHCDSALAYLAEESSERQRFPADLPAG</sequence>
<dbReference type="EMBL" id="AGUD01000006">
    <property type="protein sequence ID" value="EHN12910.1"/>
    <property type="molecule type" value="Genomic_DNA"/>
</dbReference>
<dbReference type="PANTHER" id="PTHR33337:SF40">
    <property type="entry name" value="CENP-V_GFA DOMAIN-CONTAINING PROTEIN-RELATED"/>
    <property type="match status" value="1"/>
</dbReference>
<protein>
    <recommendedName>
        <fullName evidence="5">CENP-V/GFA domain-containing protein</fullName>
    </recommendedName>
</protein>
<dbReference type="GO" id="GO:0016846">
    <property type="term" value="F:carbon-sulfur lyase activity"/>
    <property type="evidence" value="ECO:0007669"/>
    <property type="project" value="InterPro"/>
</dbReference>
<dbReference type="SUPFAM" id="SSF51316">
    <property type="entry name" value="Mss4-like"/>
    <property type="match status" value="1"/>
</dbReference>
<dbReference type="Pfam" id="PF04828">
    <property type="entry name" value="GFA"/>
    <property type="match status" value="1"/>
</dbReference>
<keyword evidence="4" id="KW-0456">Lyase</keyword>
<evidence type="ECO:0000259" key="5">
    <source>
        <dbReference type="PROSITE" id="PS51891"/>
    </source>
</evidence>
<evidence type="ECO:0000256" key="1">
    <source>
        <dbReference type="ARBA" id="ARBA00005495"/>
    </source>
</evidence>
<evidence type="ECO:0000256" key="2">
    <source>
        <dbReference type="ARBA" id="ARBA00022723"/>
    </source>
</evidence>
<evidence type="ECO:0000313" key="7">
    <source>
        <dbReference type="Proteomes" id="UP000005143"/>
    </source>
</evidence>
<comment type="caution">
    <text evidence="6">The sequence shown here is derived from an EMBL/GenBank/DDBJ whole genome shotgun (WGS) entry which is preliminary data.</text>
</comment>
<dbReference type="RefSeq" id="WP_007569926.1">
    <property type="nucleotide sequence ID" value="NZ_AGUD01000006.1"/>
</dbReference>
<dbReference type="PANTHER" id="PTHR33337">
    <property type="entry name" value="GFA DOMAIN-CONTAINING PROTEIN"/>
    <property type="match status" value="1"/>
</dbReference>
<keyword evidence="7" id="KW-1185">Reference proteome</keyword>
<dbReference type="GO" id="GO:0046872">
    <property type="term" value="F:metal ion binding"/>
    <property type="evidence" value="ECO:0007669"/>
    <property type="project" value="UniProtKB-KW"/>
</dbReference>
<reference evidence="6 7" key="1">
    <citation type="journal article" date="2013" name="Biodegradation">
        <title>Quantitative proteomic analysis of ibuprofen-degrading Patulibacter sp. strain I11.</title>
        <authorList>
            <person name="Almeida B."/>
            <person name="Kjeldal H."/>
            <person name="Lolas I."/>
            <person name="Knudsen A.D."/>
            <person name="Carvalho G."/>
            <person name="Nielsen K.L."/>
            <person name="Barreto Crespo M.T."/>
            <person name="Stensballe A."/>
            <person name="Nielsen J.L."/>
        </authorList>
    </citation>
    <scope>NUCLEOTIDE SEQUENCE [LARGE SCALE GENOMIC DNA]</scope>
    <source>
        <strain evidence="6 7">I11</strain>
    </source>
</reference>
<name>H0E0A7_9ACTN</name>
<keyword evidence="2" id="KW-0479">Metal-binding</keyword>
<gene>
    <name evidence="6" type="ORF">PAI11_02150</name>
</gene>
<evidence type="ECO:0000256" key="3">
    <source>
        <dbReference type="ARBA" id="ARBA00022833"/>
    </source>
</evidence>
<feature type="domain" description="CENP-V/GFA" evidence="5">
    <location>
        <begin position="4"/>
        <end position="112"/>
    </location>
</feature>
<organism evidence="6 7">
    <name type="scientific">Patulibacter medicamentivorans</name>
    <dbReference type="NCBI Taxonomy" id="1097667"/>
    <lineage>
        <taxon>Bacteria</taxon>
        <taxon>Bacillati</taxon>
        <taxon>Actinomycetota</taxon>
        <taxon>Thermoleophilia</taxon>
        <taxon>Solirubrobacterales</taxon>
        <taxon>Patulibacteraceae</taxon>
        <taxon>Patulibacter</taxon>
    </lineage>
</organism>
<dbReference type="AlphaFoldDB" id="H0E0A7"/>